<dbReference type="OrthoDB" id="8905at10239"/>
<sequence length="250" mass="29970">MFVETLTIGRYKNSFALFVYRLLDMTRMAPSPELKTVLVKEVKFLYSLICLIMYDDNKSDKMEDLIEWASNLDSDIKLAEFQEKYVEKLKSLDLDNLEPQKYSFSFGTIWDSIHFMCLIADDIIHNRDSYEYEHVSSCIKNLKWVFYNIFIVLFCPVCARHYLTVDSFPYELERVEVALYREKMGEPLVLTQEINRNQGHKNVLFKHHLTYKSMLFHNHVNNYRPIQHKKDELNKFQRMEWTLYKTLLGI</sequence>
<dbReference type="KEGG" id="vg:30685084"/>
<dbReference type="EMBL" id="KX151395">
    <property type="protein sequence ID" value="APO13964.1"/>
    <property type="molecule type" value="Genomic_DNA"/>
</dbReference>
<evidence type="ECO:0000313" key="1">
    <source>
        <dbReference type="EMBL" id="APO13964.1"/>
    </source>
</evidence>
<reference evidence="1 2" key="1">
    <citation type="submission" date="2016-04" db="EMBL/GenBank/DDBJ databases">
        <title>Sequence analysis of the Plodia interpunctella granulovirus genome: Discovery of an unusual inhibitor-of-apoptosis (IAP) gene.</title>
        <authorList>
            <person name="Harrison R.L."/>
            <person name="Rowley D.L."/>
            <person name="Funk C.J."/>
        </authorList>
    </citation>
    <scope>NUCLEOTIDE SEQUENCE [LARGE SCALE GENOMIC DNA]</scope>
    <source>
        <strain evidence="1">Cambridge</strain>
    </source>
</reference>
<name>A0A1L5JGN8_9BBAC</name>
<organism evidence="1 2">
    <name type="scientific">Plodia interpunctella granulovirus</name>
    <dbReference type="NCBI Taxonomy" id="262175"/>
    <lineage>
        <taxon>Viruses</taxon>
        <taxon>Viruses incertae sedis</taxon>
        <taxon>Naldaviricetes</taxon>
        <taxon>Lefavirales</taxon>
        <taxon>Baculoviridae</taxon>
        <taxon>Betabaculovirus</taxon>
        <taxon>Betabaculovirus plinterpunctellae</taxon>
    </lineage>
</organism>
<proteinExistence type="predicted"/>
<accession>A0A1L5JGN8</accession>
<dbReference type="Proteomes" id="UP000204293">
    <property type="component" value="Segment"/>
</dbReference>
<dbReference type="InterPro" id="IPR007879">
    <property type="entry name" value="Baculo_p33"/>
</dbReference>
<dbReference type="GeneID" id="30685084"/>
<dbReference type="Pfam" id="PF05214">
    <property type="entry name" value="Baculo_p33"/>
    <property type="match status" value="1"/>
</dbReference>
<dbReference type="RefSeq" id="YP_009330212.1">
    <property type="nucleotide sequence ID" value="NC_032255.1"/>
</dbReference>
<keyword evidence="2" id="KW-1185">Reference proteome</keyword>
<evidence type="ECO:0000313" key="2">
    <source>
        <dbReference type="Proteomes" id="UP000204293"/>
    </source>
</evidence>
<protein>
    <submittedName>
        <fullName evidence="1">p33</fullName>
    </submittedName>
</protein>